<keyword evidence="5" id="KW-1185">Reference proteome</keyword>
<keyword evidence="2" id="KW-0560">Oxidoreductase</keyword>
<dbReference type="GO" id="GO:0016616">
    <property type="term" value="F:oxidoreductase activity, acting on the CH-OH group of donors, NAD or NADP as acceptor"/>
    <property type="evidence" value="ECO:0007669"/>
    <property type="project" value="InterPro"/>
</dbReference>
<dbReference type="InterPro" id="IPR036291">
    <property type="entry name" value="NAD(P)-bd_dom_sf"/>
</dbReference>
<gene>
    <name evidence="4" type="ORF">P154DRAFT_556860</name>
</gene>
<evidence type="ECO:0000313" key="4">
    <source>
        <dbReference type="EMBL" id="KAF1995245.1"/>
    </source>
</evidence>
<name>A0A6A5W808_9PLEO</name>
<protein>
    <submittedName>
        <fullName evidence="4">C-3 sterol dehydrogenase/C-4 decarboxylase-like protein</fullName>
    </submittedName>
</protein>
<evidence type="ECO:0000256" key="1">
    <source>
        <dbReference type="ARBA" id="ARBA00009219"/>
    </source>
</evidence>
<proteinExistence type="inferred from homology"/>
<dbReference type="SUPFAM" id="SSF51735">
    <property type="entry name" value="NAD(P)-binding Rossmann-fold domains"/>
    <property type="match status" value="1"/>
</dbReference>
<evidence type="ECO:0000259" key="3">
    <source>
        <dbReference type="Pfam" id="PF01073"/>
    </source>
</evidence>
<dbReference type="PANTHER" id="PTHR43245">
    <property type="entry name" value="BIFUNCTIONAL POLYMYXIN RESISTANCE PROTEIN ARNA"/>
    <property type="match status" value="1"/>
</dbReference>
<dbReference type="Pfam" id="PF01073">
    <property type="entry name" value="3Beta_HSD"/>
    <property type="match status" value="1"/>
</dbReference>
<evidence type="ECO:0000256" key="2">
    <source>
        <dbReference type="ARBA" id="ARBA00023002"/>
    </source>
</evidence>
<feature type="domain" description="3-beta hydroxysteroid dehydrogenase/isomerase" evidence="3">
    <location>
        <begin position="11"/>
        <end position="282"/>
    </location>
</feature>
<dbReference type="PANTHER" id="PTHR43245:SF51">
    <property type="entry name" value="SHORT CHAIN DEHYDROGENASE_REDUCTASE FAMILY 42E, MEMBER 2"/>
    <property type="match status" value="1"/>
</dbReference>
<dbReference type="AlphaFoldDB" id="A0A6A5W808"/>
<dbReference type="GO" id="GO:0006694">
    <property type="term" value="P:steroid biosynthetic process"/>
    <property type="evidence" value="ECO:0007669"/>
    <property type="project" value="InterPro"/>
</dbReference>
<dbReference type="InterPro" id="IPR050177">
    <property type="entry name" value="Lipid_A_modif_metabolic_enz"/>
</dbReference>
<dbReference type="OrthoDB" id="10058185at2759"/>
<evidence type="ECO:0000313" key="5">
    <source>
        <dbReference type="Proteomes" id="UP000799779"/>
    </source>
</evidence>
<sequence>MSPITNLGTILVTGGAGWMGSCIVESLLVDGSFSQVVSSVEPQATSNRQVDGAVYHYCDLSDQVQLKALLDKFKPRVILHTIGPGFFAPPQSHYLITYEQSRLMLVTAKKHPSVQALVYTSTAEAVALKPSHNDHPVREDEVGTYALDRGPMAYSRTKAAVDILVREANTPKAFDDASGNYRNTLLTAVLRVTGLYGPRDKLTIIEMLKLVNTPKTKFQIGPNKLRHDWIFVESCARAHVLAAKALIHPTTTERADGQAFNVSDNSPIKFWDFARSVLEEAGDANWAPDGPHKVVQIPFWAVLLALRLLEWIYWIFTFGMMRPSSSTHTFAYMKTGCWFDISKARRVLGYEPLCDTHEGIKKTIQWMRENGHLGDKKRV</sequence>
<dbReference type="EMBL" id="ML977642">
    <property type="protein sequence ID" value="KAF1995245.1"/>
    <property type="molecule type" value="Genomic_DNA"/>
</dbReference>
<dbReference type="Gene3D" id="3.40.50.720">
    <property type="entry name" value="NAD(P)-binding Rossmann-like Domain"/>
    <property type="match status" value="1"/>
</dbReference>
<reference evidence="4" key="1">
    <citation type="journal article" date="2020" name="Stud. Mycol.">
        <title>101 Dothideomycetes genomes: a test case for predicting lifestyles and emergence of pathogens.</title>
        <authorList>
            <person name="Haridas S."/>
            <person name="Albert R."/>
            <person name="Binder M."/>
            <person name="Bloem J."/>
            <person name="Labutti K."/>
            <person name="Salamov A."/>
            <person name="Andreopoulos B."/>
            <person name="Baker S."/>
            <person name="Barry K."/>
            <person name="Bills G."/>
            <person name="Bluhm B."/>
            <person name="Cannon C."/>
            <person name="Castanera R."/>
            <person name="Culley D."/>
            <person name="Daum C."/>
            <person name="Ezra D."/>
            <person name="Gonzalez J."/>
            <person name="Henrissat B."/>
            <person name="Kuo A."/>
            <person name="Liang C."/>
            <person name="Lipzen A."/>
            <person name="Lutzoni F."/>
            <person name="Magnuson J."/>
            <person name="Mondo S."/>
            <person name="Nolan M."/>
            <person name="Ohm R."/>
            <person name="Pangilinan J."/>
            <person name="Park H.-J."/>
            <person name="Ramirez L."/>
            <person name="Alfaro M."/>
            <person name="Sun H."/>
            <person name="Tritt A."/>
            <person name="Yoshinaga Y."/>
            <person name="Zwiers L.-H."/>
            <person name="Turgeon B."/>
            <person name="Goodwin S."/>
            <person name="Spatafora J."/>
            <person name="Crous P."/>
            <person name="Grigoriev I."/>
        </authorList>
    </citation>
    <scope>NUCLEOTIDE SEQUENCE</scope>
    <source>
        <strain evidence="4">CBS 123094</strain>
    </source>
</reference>
<dbReference type="InterPro" id="IPR002225">
    <property type="entry name" value="3Beta_OHSteriod_DH/Estase"/>
</dbReference>
<comment type="similarity">
    <text evidence="1">Belongs to the 3-beta-HSD family.</text>
</comment>
<dbReference type="Proteomes" id="UP000799779">
    <property type="component" value="Unassembled WGS sequence"/>
</dbReference>
<accession>A0A6A5W808</accession>
<organism evidence="4 5">
    <name type="scientific">Amniculicola lignicola CBS 123094</name>
    <dbReference type="NCBI Taxonomy" id="1392246"/>
    <lineage>
        <taxon>Eukaryota</taxon>
        <taxon>Fungi</taxon>
        <taxon>Dikarya</taxon>
        <taxon>Ascomycota</taxon>
        <taxon>Pezizomycotina</taxon>
        <taxon>Dothideomycetes</taxon>
        <taxon>Pleosporomycetidae</taxon>
        <taxon>Pleosporales</taxon>
        <taxon>Amniculicolaceae</taxon>
        <taxon>Amniculicola</taxon>
    </lineage>
</organism>